<accession>A0ABS2G4X2</accession>
<feature type="non-terminal residue" evidence="1">
    <location>
        <position position="1"/>
    </location>
</feature>
<evidence type="ECO:0000313" key="1">
    <source>
        <dbReference type="EMBL" id="MBM6876474.1"/>
    </source>
</evidence>
<name>A0ABS2G4X2_FUSMR</name>
<dbReference type="RefSeq" id="WP_204717043.1">
    <property type="nucleotide sequence ID" value="NZ_JACJLT010000442.1"/>
</dbReference>
<protein>
    <recommendedName>
        <fullName evidence="3">Autotransporter outer membrane beta-barrel domain-containing protein</fullName>
    </recommendedName>
</protein>
<organism evidence="1 2">
    <name type="scientific">Fusobacterium mortiferum</name>
    <dbReference type="NCBI Taxonomy" id="850"/>
    <lineage>
        <taxon>Bacteria</taxon>
        <taxon>Fusobacteriati</taxon>
        <taxon>Fusobacteriota</taxon>
        <taxon>Fusobacteriia</taxon>
        <taxon>Fusobacteriales</taxon>
        <taxon>Fusobacteriaceae</taxon>
        <taxon>Fusobacterium</taxon>
    </lineage>
</organism>
<keyword evidence="2" id="KW-1185">Reference proteome</keyword>
<proteinExistence type="predicted"/>
<dbReference type="EMBL" id="JACJLT010000442">
    <property type="protein sequence ID" value="MBM6876474.1"/>
    <property type="molecule type" value="Genomic_DNA"/>
</dbReference>
<gene>
    <name evidence="1" type="ORF">H6A04_12780</name>
</gene>
<evidence type="ECO:0000313" key="2">
    <source>
        <dbReference type="Proteomes" id="UP000728968"/>
    </source>
</evidence>
<dbReference type="Proteomes" id="UP000728968">
    <property type="component" value="Unassembled WGS sequence"/>
</dbReference>
<sequence length="92" mass="9515">ISLNSSGNLNLSSKDTIASYGIYNNSSGGKATLSLNSKGELVANSLSNNGIAYGVYNYATGGNSKIDINVKENIDINTIGNSNSSIYGVLSF</sequence>
<comment type="caution">
    <text evidence="1">The sequence shown here is derived from an EMBL/GenBank/DDBJ whole genome shotgun (WGS) entry which is preliminary data.</text>
</comment>
<evidence type="ECO:0008006" key="3">
    <source>
        <dbReference type="Google" id="ProtNLM"/>
    </source>
</evidence>
<reference evidence="1 2" key="1">
    <citation type="journal article" date="2021" name="Sci. Rep.">
        <title>The distribution of antibiotic resistance genes in chicken gut microbiota commensals.</title>
        <authorList>
            <person name="Juricova H."/>
            <person name="Matiasovicova J."/>
            <person name="Kubasova T."/>
            <person name="Cejkova D."/>
            <person name="Rychlik I."/>
        </authorList>
    </citation>
    <scope>NUCLEOTIDE SEQUENCE [LARGE SCALE GENOMIC DNA]</scope>
    <source>
        <strain evidence="1 2">An425</strain>
    </source>
</reference>
<feature type="non-terminal residue" evidence="1">
    <location>
        <position position="92"/>
    </location>
</feature>